<evidence type="ECO:0000256" key="1">
    <source>
        <dbReference type="SAM" id="MobiDB-lite"/>
    </source>
</evidence>
<reference evidence="3" key="1">
    <citation type="journal article" date="2019" name="Int. J. Syst. Evol. Microbiol.">
        <title>The Global Catalogue of Microorganisms (GCM) 10K type strain sequencing project: providing services to taxonomists for standard genome sequencing and annotation.</title>
        <authorList>
            <consortium name="The Broad Institute Genomics Platform"/>
            <consortium name="The Broad Institute Genome Sequencing Center for Infectious Disease"/>
            <person name="Wu L."/>
            <person name="Ma J."/>
        </authorList>
    </citation>
    <scope>NUCLEOTIDE SEQUENCE [LARGE SCALE GENOMIC DNA]</scope>
    <source>
        <strain evidence="3">CGMCC 1.16226</strain>
    </source>
</reference>
<organism evidence="2 3">
    <name type="scientific">Mesorhizobium calcicola</name>
    <dbReference type="NCBI Taxonomy" id="1300310"/>
    <lineage>
        <taxon>Bacteria</taxon>
        <taxon>Pseudomonadati</taxon>
        <taxon>Pseudomonadota</taxon>
        <taxon>Alphaproteobacteria</taxon>
        <taxon>Hyphomicrobiales</taxon>
        <taxon>Phyllobacteriaceae</taxon>
        <taxon>Mesorhizobium</taxon>
    </lineage>
</organism>
<feature type="region of interest" description="Disordered" evidence="1">
    <location>
        <begin position="153"/>
        <end position="180"/>
    </location>
</feature>
<dbReference type="EMBL" id="JBHUGY010000019">
    <property type="protein sequence ID" value="MFD2053661.1"/>
    <property type="molecule type" value="Genomic_DNA"/>
</dbReference>
<dbReference type="RefSeq" id="WP_379018534.1">
    <property type="nucleotide sequence ID" value="NZ_JBHUGY010000019.1"/>
</dbReference>
<sequence>MTTEERKYPGELASAQQVHELAEEYRKAANHLLQLGRPGKPLSRAPFRLAAIHAIELYLTALLLHRGHNPNQIRKMQHDLSERTDRAIEAGLRLRAKTARHLQSLSQNREYLVTRYGPELAATASQVNRLTATLEEVAAKVTVLMALPSGSQRAGLPAAGEVQGRDSAASSSAATANPMT</sequence>
<proteinExistence type="predicted"/>
<name>A0ABW4WAU1_9HYPH</name>
<dbReference type="Gene3D" id="1.20.120.330">
    <property type="entry name" value="Nucleotidyltransferases domain 2"/>
    <property type="match status" value="1"/>
</dbReference>
<dbReference type="Proteomes" id="UP001597349">
    <property type="component" value="Unassembled WGS sequence"/>
</dbReference>
<gene>
    <name evidence="2" type="ORF">ACFSQT_11340</name>
</gene>
<comment type="caution">
    <text evidence="2">The sequence shown here is derived from an EMBL/GenBank/DDBJ whole genome shotgun (WGS) entry which is preliminary data.</text>
</comment>
<protein>
    <recommendedName>
        <fullName evidence="4">HEPN domain-containing protein</fullName>
    </recommendedName>
</protein>
<accession>A0ABW4WAU1</accession>
<evidence type="ECO:0008006" key="4">
    <source>
        <dbReference type="Google" id="ProtNLM"/>
    </source>
</evidence>
<evidence type="ECO:0000313" key="3">
    <source>
        <dbReference type="Proteomes" id="UP001597349"/>
    </source>
</evidence>
<evidence type="ECO:0000313" key="2">
    <source>
        <dbReference type="EMBL" id="MFD2053661.1"/>
    </source>
</evidence>
<keyword evidence="3" id="KW-1185">Reference proteome</keyword>